<gene>
    <name evidence="1" type="ORF">CK203_059505</name>
</gene>
<protein>
    <submittedName>
        <fullName evidence="1">Uncharacterized protein</fullName>
    </submittedName>
</protein>
<reference evidence="1 2" key="1">
    <citation type="journal article" date="2018" name="PLoS Genet.">
        <title>Population sequencing reveals clonal diversity and ancestral inbreeding in the grapevine cultivar Chardonnay.</title>
        <authorList>
            <person name="Roach M.J."/>
            <person name="Johnson D.L."/>
            <person name="Bohlmann J."/>
            <person name="van Vuuren H.J."/>
            <person name="Jones S.J."/>
            <person name="Pretorius I.S."/>
            <person name="Schmidt S.A."/>
            <person name="Borneman A.R."/>
        </authorList>
    </citation>
    <scope>NUCLEOTIDE SEQUENCE [LARGE SCALE GENOMIC DNA]</scope>
    <source>
        <strain evidence="2">cv. Chardonnay</strain>
        <tissue evidence="1">Leaf</tissue>
    </source>
</reference>
<sequence>MNNEGLVPPSCVVKITLSIFSTFFIDQVHEEGWRIFCVNQEITFVQIVDLQIQNGCKYSVY</sequence>
<proteinExistence type="predicted"/>
<accession>A0A438GJ22</accession>
<dbReference type="Proteomes" id="UP000288805">
    <property type="component" value="Unassembled WGS sequence"/>
</dbReference>
<dbReference type="EMBL" id="QGNW01000420">
    <property type="protein sequence ID" value="RVW72218.1"/>
    <property type="molecule type" value="Genomic_DNA"/>
</dbReference>
<evidence type="ECO:0000313" key="2">
    <source>
        <dbReference type="Proteomes" id="UP000288805"/>
    </source>
</evidence>
<organism evidence="1 2">
    <name type="scientific">Vitis vinifera</name>
    <name type="common">Grape</name>
    <dbReference type="NCBI Taxonomy" id="29760"/>
    <lineage>
        <taxon>Eukaryota</taxon>
        <taxon>Viridiplantae</taxon>
        <taxon>Streptophyta</taxon>
        <taxon>Embryophyta</taxon>
        <taxon>Tracheophyta</taxon>
        <taxon>Spermatophyta</taxon>
        <taxon>Magnoliopsida</taxon>
        <taxon>eudicotyledons</taxon>
        <taxon>Gunneridae</taxon>
        <taxon>Pentapetalae</taxon>
        <taxon>rosids</taxon>
        <taxon>Vitales</taxon>
        <taxon>Vitaceae</taxon>
        <taxon>Viteae</taxon>
        <taxon>Vitis</taxon>
    </lineage>
</organism>
<dbReference type="AlphaFoldDB" id="A0A438GJ22"/>
<name>A0A438GJ22_VITVI</name>
<evidence type="ECO:0000313" key="1">
    <source>
        <dbReference type="EMBL" id="RVW72218.1"/>
    </source>
</evidence>
<comment type="caution">
    <text evidence="1">The sequence shown here is derived from an EMBL/GenBank/DDBJ whole genome shotgun (WGS) entry which is preliminary data.</text>
</comment>